<evidence type="ECO:0000313" key="3">
    <source>
        <dbReference type="Proteomes" id="UP000265618"/>
    </source>
</evidence>
<evidence type="ECO:0000256" key="1">
    <source>
        <dbReference type="SAM" id="MobiDB-lite"/>
    </source>
</evidence>
<keyword evidence="3" id="KW-1185">Reference proteome</keyword>
<name>A0A9K3GQ60_9EUKA</name>
<proteinExistence type="predicted"/>
<dbReference type="AlphaFoldDB" id="A0A9K3GQ60"/>
<protein>
    <submittedName>
        <fullName evidence="2">Uncharacterized protein</fullName>
    </submittedName>
</protein>
<organism evidence="2 3">
    <name type="scientific">Kipferlia bialata</name>
    <dbReference type="NCBI Taxonomy" id="797122"/>
    <lineage>
        <taxon>Eukaryota</taxon>
        <taxon>Metamonada</taxon>
        <taxon>Carpediemonas-like organisms</taxon>
        <taxon>Kipferlia</taxon>
    </lineage>
</organism>
<dbReference type="Proteomes" id="UP000265618">
    <property type="component" value="Unassembled WGS sequence"/>
</dbReference>
<comment type="caution">
    <text evidence="2">The sequence shown here is derived from an EMBL/GenBank/DDBJ whole genome shotgun (WGS) entry which is preliminary data.</text>
</comment>
<reference evidence="2 3" key="1">
    <citation type="journal article" date="2018" name="PLoS ONE">
        <title>The draft genome of Kipferlia bialata reveals reductive genome evolution in fornicate parasites.</title>
        <authorList>
            <person name="Tanifuji G."/>
            <person name="Takabayashi S."/>
            <person name="Kume K."/>
            <person name="Takagi M."/>
            <person name="Nakayama T."/>
            <person name="Kamikawa R."/>
            <person name="Inagaki Y."/>
            <person name="Hashimoto T."/>
        </authorList>
    </citation>
    <scope>NUCLEOTIDE SEQUENCE [LARGE SCALE GENOMIC DNA]</scope>
    <source>
        <strain evidence="2">NY0173</strain>
    </source>
</reference>
<dbReference type="EMBL" id="BDIP01007212">
    <property type="protein sequence ID" value="GIQ91138.1"/>
    <property type="molecule type" value="Genomic_DNA"/>
</dbReference>
<sequence length="38" mass="3936">MDFLGFHEPGSSVDGSSTPSLPPDMGPFAMDAGYPSPH</sequence>
<feature type="region of interest" description="Disordered" evidence="1">
    <location>
        <begin position="1"/>
        <end position="38"/>
    </location>
</feature>
<evidence type="ECO:0000313" key="2">
    <source>
        <dbReference type="EMBL" id="GIQ91138.1"/>
    </source>
</evidence>
<feature type="non-terminal residue" evidence="2">
    <location>
        <position position="38"/>
    </location>
</feature>
<gene>
    <name evidence="2" type="ORF">KIPB_014246</name>
</gene>
<accession>A0A9K3GQ60</accession>